<dbReference type="Proteomes" id="UP000679779">
    <property type="component" value="Unassembled WGS sequence"/>
</dbReference>
<dbReference type="RefSeq" id="WP_160041394.1">
    <property type="nucleotide sequence ID" value="NZ_BORQ01000002.1"/>
</dbReference>
<organism evidence="2 3">
    <name type="scientific">Paenibacillus albilobatus</name>
    <dbReference type="NCBI Taxonomy" id="2716884"/>
    <lineage>
        <taxon>Bacteria</taxon>
        <taxon>Bacillati</taxon>
        <taxon>Bacillota</taxon>
        <taxon>Bacilli</taxon>
        <taxon>Bacillales</taxon>
        <taxon>Paenibacillaceae</taxon>
        <taxon>Paenibacillus</taxon>
    </lineage>
</organism>
<reference evidence="2" key="1">
    <citation type="submission" date="2021-03" db="EMBL/GenBank/DDBJ databases">
        <title>Antimicrobial resistance genes in bacteria isolated from Japanese honey, and their potential for conferring macrolide and lincosamide resistance in the American foulbrood pathogen Paenibacillus larvae.</title>
        <authorList>
            <person name="Okamoto M."/>
            <person name="Kumagai M."/>
            <person name="Kanamori H."/>
            <person name="Takamatsu D."/>
        </authorList>
    </citation>
    <scope>NUCLEOTIDE SEQUENCE</scope>
    <source>
        <strain evidence="2">J2TS6</strain>
    </source>
</reference>
<feature type="domain" description="N-acetyltransferase" evidence="1">
    <location>
        <begin position="33"/>
        <end position="172"/>
    </location>
</feature>
<evidence type="ECO:0000259" key="1">
    <source>
        <dbReference type="PROSITE" id="PS51186"/>
    </source>
</evidence>
<sequence>MDNAFLAEPGFEYRDEYIDFYEEWLASGESIVPWVVSREPSDFEGMLQFLRQNEKGEGIPEDWVPSSTYWLVAENKRVIGAVNIRHRLNEKLLQSGGHIGYGIRPAERQKGYASLLLSLALEKAKELGITKALVACDDWNGASEKTILKNGGVPDASFTEEDGNIVKRFWIET</sequence>
<keyword evidence="3" id="KW-1185">Reference proteome</keyword>
<proteinExistence type="predicted"/>
<dbReference type="InterPro" id="IPR016181">
    <property type="entry name" value="Acyl_CoA_acyltransferase"/>
</dbReference>
<dbReference type="PANTHER" id="PTHR39173:SF1">
    <property type="entry name" value="ACETYLTRANSFERASE"/>
    <property type="match status" value="1"/>
</dbReference>
<accession>A0A919XHB6</accession>
<protein>
    <submittedName>
        <fullName evidence="2">Acetyltransferase</fullName>
    </submittedName>
</protein>
<dbReference type="GO" id="GO:0016747">
    <property type="term" value="F:acyltransferase activity, transferring groups other than amino-acyl groups"/>
    <property type="evidence" value="ECO:0007669"/>
    <property type="project" value="InterPro"/>
</dbReference>
<dbReference type="Gene3D" id="3.40.630.30">
    <property type="match status" value="1"/>
</dbReference>
<dbReference type="EMBL" id="BORQ01000002">
    <property type="protein sequence ID" value="GIO30945.1"/>
    <property type="molecule type" value="Genomic_DNA"/>
</dbReference>
<gene>
    <name evidence="2" type="ORF">J2TS6_20860</name>
</gene>
<evidence type="ECO:0000313" key="2">
    <source>
        <dbReference type="EMBL" id="GIO30945.1"/>
    </source>
</evidence>
<dbReference type="PANTHER" id="PTHR39173">
    <property type="entry name" value="ACETYLTRANSFERASE"/>
    <property type="match status" value="1"/>
</dbReference>
<dbReference type="PROSITE" id="PS51186">
    <property type="entry name" value="GNAT"/>
    <property type="match status" value="1"/>
</dbReference>
<dbReference type="Pfam" id="PF13302">
    <property type="entry name" value="Acetyltransf_3"/>
    <property type="match status" value="1"/>
</dbReference>
<evidence type="ECO:0000313" key="3">
    <source>
        <dbReference type="Proteomes" id="UP000679779"/>
    </source>
</evidence>
<comment type="caution">
    <text evidence="2">The sequence shown here is derived from an EMBL/GenBank/DDBJ whole genome shotgun (WGS) entry which is preliminary data.</text>
</comment>
<dbReference type="SUPFAM" id="SSF55729">
    <property type="entry name" value="Acyl-CoA N-acyltransferases (Nat)"/>
    <property type="match status" value="1"/>
</dbReference>
<name>A0A919XHB6_9BACL</name>
<dbReference type="InterPro" id="IPR000182">
    <property type="entry name" value="GNAT_dom"/>
</dbReference>
<dbReference type="AlphaFoldDB" id="A0A919XHB6"/>